<dbReference type="InterPro" id="IPR043502">
    <property type="entry name" value="DNA/RNA_pol_sf"/>
</dbReference>
<sequence length="369" mass="41557">MLLQCGYSQASSDHSLFVKSTHDSFTVLLVYVDDVVLAGNSLHEFTSIKSALHKAFGIKDLGILKFFLGLEVAHSARGISLCQSQYCLDLLSDCEVLGCKPVNTPLEPGIHLYQDEGPAYLDIPGYRRLIGRLLYLTTTRPDICFATQQLSQFLANPRIQHYKAAQRVLRYLKGCPGKAIFFSRSSSLQLMDFSDADWGGCPDTRRSVSGYCFFLGHSLISWRSKKQLTVARSSSEAEYRALASASCELQWLSYLLFDLHVTCSKAAVLYCDNQSALHIVANPVFHERTKHLEIDWHVVRERCNSGLMKLLPIASIEQVANIFTKALLPRLFHTFLSKLSLIDIYQPSACGGCYQLNNYVLIIRWLFFC</sequence>
<dbReference type="SUPFAM" id="SSF56672">
    <property type="entry name" value="DNA/RNA polymerases"/>
    <property type="match status" value="1"/>
</dbReference>
<dbReference type="InterPro" id="IPR013103">
    <property type="entry name" value="RVT_2"/>
</dbReference>
<evidence type="ECO:0000313" key="2">
    <source>
        <dbReference type="EMBL" id="KYP45329.1"/>
    </source>
</evidence>
<dbReference type="Gramene" id="C.cajan_29251.t">
    <property type="protein sequence ID" value="C.cajan_29251.t.cds1"/>
    <property type="gene ID" value="C.cajan_29251"/>
</dbReference>
<dbReference type="EMBL" id="KQ483594">
    <property type="protein sequence ID" value="KYP45329.1"/>
    <property type="molecule type" value="Genomic_DNA"/>
</dbReference>
<evidence type="ECO:0000259" key="1">
    <source>
        <dbReference type="Pfam" id="PF07727"/>
    </source>
</evidence>
<name>A0A151RS60_CAJCA</name>
<keyword evidence="3" id="KW-1185">Reference proteome</keyword>
<feature type="domain" description="Reverse transcriptase Ty1/copia-type" evidence="1">
    <location>
        <begin position="2"/>
        <end position="107"/>
    </location>
</feature>
<dbReference type="CDD" id="cd09272">
    <property type="entry name" value="RNase_HI_RT_Ty1"/>
    <property type="match status" value="1"/>
</dbReference>
<dbReference type="Proteomes" id="UP000075243">
    <property type="component" value="Unassembled WGS sequence"/>
</dbReference>
<organism evidence="2 3">
    <name type="scientific">Cajanus cajan</name>
    <name type="common">Pigeon pea</name>
    <name type="synonym">Cajanus indicus</name>
    <dbReference type="NCBI Taxonomy" id="3821"/>
    <lineage>
        <taxon>Eukaryota</taxon>
        <taxon>Viridiplantae</taxon>
        <taxon>Streptophyta</taxon>
        <taxon>Embryophyta</taxon>
        <taxon>Tracheophyta</taxon>
        <taxon>Spermatophyta</taxon>
        <taxon>Magnoliopsida</taxon>
        <taxon>eudicotyledons</taxon>
        <taxon>Gunneridae</taxon>
        <taxon>Pentapetalae</taxon>
        <taxon>rosids</taxon>
        <taxon>fabids</taxon>
        <taxon>Fabales</taxon>
        <taxon>Fabaceae</taxon>
        <taxon>Papilionoideae</taxon>
        <taxon>50 kb inversion clade</taxon>
        <taxon>NPAAA clade</taxon>
        <taxon>indigoferoid/millettioid clade</taxon>
        <taxon>Phaseoleae</taxon>
        <taxon>Cajanus</taxon>
    </lineage>
</organism>
<dbReference type="Pfam" id="PF07727">
    <property type="entry name" value="RVT_2"/>
    <property type="match status" value="1"/>
</dbReference>
<protein>
    <submittedName>
        <fullName evidence="2">Retrovirus-related Pol polyprotein from transposon TNT 1-94</fullName>
    </submittedName>
</protein>
<evidence type="ECO:0000313" key="3">
    <source>
        <dbReference type="Proteomes" id="UP000075243"/>
    </source>
</evidence>
<proteinExistence type="predicted"/>
<dbReference type="PANTHER" id="PTHR11439:SF463">
    <property type="entry name" value="REVERSE TRANSCRIPTASE TY1_COPIA-TYPE DOMAIN-CONTAINING PROTEIN"/>
    <property type="match status" value="1"/>
</dbReference>
<gene>
    <name evidence="2" type="ORF">KK1_033115</name>
</gene>
<reference evidence="2" key="1">
    <citation type="journal article" date="2012" name="Nat. Biotechnol.">
        <title>Draft genome sequence of pigeonpea (Cajanus cajan), an orphan legume crop of resource-poor farmers.</title>
        <authorList>
            <person name="Varshney R.K."/>
            <person name="Chen W."/>
            <person name="Li Y."/>
            <person name="Bharti A.K."/>
            <person name="Saxena R.K."/>
            <person name="Schlueter J.A."/>
            <person name="Donoghue M.T."/>
            <person name="Azam S."/>
            <person name="Fan G."/>
            <person name="Whaley A.M."/>
            <person name="Farmer A.D."/>
            <person name="Sheridan J."/>
            <person name="Iwata A."/>
            <person name="Tuteja R."/>
            <person name="Penmetsa R.V."/>
            <person name="Wu W."/>
            <person name="Upadhyaya H.D."/>
            <person name="Yang S.P."/>
            <person name="Shah T."/>
            <person name="Saxena K.B."/>
            <person name="Michael T."/>
            <person name="McCombie W.R."/>
            <person name="Yang B."/>
            <person name="Zhang G."/>
            <person name="Yang H."/>
            <person name="Wang J."/>
            <person name="Spillane C."/>
            <person name="Cook D.R."/>
            <person name="May G.D."/>
            <person name="Xu X."/>
            <person name="Jackson S.A."/>
        </authorList>
    </citation>
    <scope>NUCLEOTIDE SEQUENCE [LARGE SCALE GENOMIC DNA]</scope>
</reference>
<dbReference type="PANTHER" id="PTHR11439">
    <property type="entry name" value="GAG-POL-RELATED RETROTRANSPOSON"/>
    <property type="match status" value="1"/>
</dbReference>
<dbReference type="AlphaFoldDB" id="A0A151RS60"/>
<accession>A0A151RS60</accession>